<dbReference type="STRING" id="1095630.A0A2J6TPP9"/>
<reference evidence="3 4" key="1">
    <citation type="submission" date="2016-04" db="EMBL/GenBank/DDBJ databases">
        <title>A degradative enzymes factory behind the ericoid mycorrhizal symbiosis.</title>
        <authorList>
            <consortium name="DOE Joint Genome Institute"/>
            <person name="Martino E."/>
            <person name="Morin E."/>
            <person name="Grelet G."/>
            <person name="Kuo A."/>
            <person name="Kohler A."/>
            <person name="Daghino S."/>
            <person name="Barry K."/>
            <person name="Choi C."/>
            <person name="Cichocki N."/>
            <person name="Clum A."/>
            <person name="Copeland A."/>
            <person name="Hainaut M."/>
            <person name="Haridas S."/>
            <person name="Labutti K."/>
            <person name="Lindquist E."/>
            <person name="Lipzen A."/>
            <person name="Khouja H.-R."/>
            <person name="Murat C."/>
            <person name="Ohm R."/>
            <person name="Olson A."/>
            <person name="Spatafora J."/>
            <person name="Veneault-Fourrey C."/>
            <person name="Henrissat B."/>
            <person name="Grigoriev I."/>
            <person name="Martin F."/>
            <person name="Perotto S."/>
        </authorList>
    </citation>
    <scope>NUCLEOTIDE SEQUENCE [LARGE SCALE GENOMIC DNA]</scope>
    <source>
        <strain evidence="3 4">E</strain>
    </source>
</reference>
<dbReference type="Pfam" id="PF00106">
    <property type="entry name" value="adh_short"/>
    <property type="match status" value="1"/>
</dbReference>
<evidence type="ECO:0000313" key="3">
    <source>
        <dbReference type="EMBL" id="PMD64982.1"/>
    </source>
</evidence>
<comment type="similarity">
    <text evidence="1">Belongs to the short-chain dehydrogenases/reductases (SDR) family.</text>
</comment>
<dbReference type="SUPFAM" id="SSF51735">
    <property type="entry name" value="NAD(P)-binding Rossmann-fold domains"/>
    <property type="match status" value="1"/>
</dbReference>
<evidence type="ECO:0000256" key="2">
    <source>
        <dbReference type="ARBA" id="ARBA00023002"/>
    </source>
</evidence>
<dbReference type="GO" id="GO:0016491">
    <property type="term" value="F:oxidoreductase activity"/>
    <property type="evidence" value="ECO:0007669"/>
    <property type="project" value="UniProtKB-KW"/>
</dbReference>
<dbReference type="Gene3D" id="3.40.50.720">
    <property type="entry name" value="NAD(P)-binding Rossmann-like Domain"/>
    <property type="match status" value="1"/>
</dbReference>
<dbReference type="PRINTS" id="PR00081">
    <property type="entry name" value="GDHRDH"/>
</dbReference>
<keyword evidence="2" id="KW-0560">Oxidoreductase</keyword>
<dbReference type="EMBL" id="KZ613747">
    <property type="protein sequence ID" value="PMD64982.1"/>
    <property type="molecule type" value="Genomic_DNA"/>
</dbReference>
<organism evidence="3 4">
    <name type="scientific">Hyaloscypha bicolor E</name>
    <dbReference type="NCBI Taxonomy" id="1095630"/>
    <lineage>
        <taxon>Eukaryota</taxon>
        <taxon>Fungi</taxon>
        <taxon>Dikarya</taxon>
        <taxon>Ascomycota</taxon>
        <taxon>Pezizomycotina</taxon>
        <taxon>Leotiomycetes</taxon>
        <taxon>Helotiales</taxon>
        <taxon>Hyaloscyphaceae</taxon>
        <taxon>Hyaloscypha</taxon>
        <taxon>Hyaloscypha bicolor</taxon>
    </lineage>
</organism>
<dbReference type="PANTHER" id="PTHR24320:SF272">
    <property type="entry name" value="NAD(P)-BINDING ROSSMANN-FOLD SUPERFAMILY PROTEIN"/>
    <property type="match status" value="1"/>
</dbReference>
<name>A0A2J6TPP9_9HELO</name>
<accession>A0A2J6TPP9</accession>
<dbReference type="RefSeq" id="XP_024741886.1">
    <property type="nucleotide sequence ID" value="XM_024884519.1"/>
</dbReference>
<gene>
    <name evidence="3" type="ORF">K444DRAFT_640687</name>
</gene>
<dbReference type="InterPro" id="IPR002347">
    <property type="entry name" value="SDR_fam"/>
</dbReference>
<dbReference type="PANTHER" id="PTHR24320">
    <property type="entry name" value="RETINOL DEHYDROGENASE"/>
    <property type="match status" value="1"/>
</dbReference>
<proteinExistence type="inferred from homology"/>
<dbReference type="OrthoDB" id="191139at2759"/>
<dbReference type="GeneID" id="36592596"/>
<dbReference type="InterPro" id="IPR036291">
    <property type="entry name" value="NAD(P)-bd_dom_sf"/>
</dbReference>
<dbReference type="Proteomes" id="UP000235371">
    <property type="component" value="Unassembled WGS sequence"/>
</dbReference>
<evidence type="ECO:0000256" key="1">
    <source>
        <dbReference type="ARBA" id="ARBA00006484"/>
    </source>
</evidence>
<dbReference type="AlphaFoldDB" id="A0A2J6TPP9"/>
<sequence>MNTNQPFFPTFKSQERRTALQIIQDEGLVGKLANKVFVVTSCSNGIGIETARALSATGATLFLTVQNVKTSQEALKDILEPGRVELVQLDLASLASVRAAAANILNRTSVLNVLVCNAGIMATSCGTTVYGFELQFGTSHLGHFLLFELLKSIMLSSSTPSFHSRVIAVSSTGRRFEGINFGNEDFKSNPKEYTPRGAYSQSKTANIYMTKEIERRYGSRGLHGGSLTPGGIFAGIGKHTLGEAQADWPKNEVLMEAKLSIEQGAALTVWASIGHEWEGKGGFYLEKLQRAPLHPDPTDGEYLPFIPGYAPHAFDQEKAGRLWTNSLKMVGLENSE</sequence>
<keyword evidence="4" id="KW-1185">Reference proteome</keyword>
<evidence type="ECO:0000313" key="4">
    <source>
        <dbReference type="Proteomes" id="UP000235371"/>
    </source>
</evidence>
<protein>
    <submittedName>
        <fullName evidence="3">Short-chain dehydrogenase/reductase-like protein</fullName>
    </submittedName>
</protein>
<dbReference type="InParanoid" id="A0A2J6TPP9"/>